<evidence type="ECO:0000256" key="1">
    <source>
        <dbReference type="SAM" id="Coils"/>
    </source>
</evidence>
<comment type="caution">
    <text evidence="3">The sequence shown here is derived from an EMBL/GenBank/DDBJ whole genome shotgun (WGS) entry which is preliminary data.</text>
</comment>
<protein>
    <submittedName>
        <fullName evidence="3">Uncharacterized protein</fullName>
    </submittedName>
</protein>
<name>A0AAD5WMB6_9PEZI</name>
<feature type="compositionally biased region" description="Polar residues" evidence="2">
    <location>
        <begin position="310"/>
        <end position="319"/>
    </location>
</feature>
<keyword evidence="1" id="KW-0175">Coiled coil</keyword>
<feature type="coiled-coil region" evidence="1">
    <location>
        <begin position="6"/>
        <end position="33"/>
    </location>
</feature>
<dbReference type="EMBL" id="JAKWBI020000621">
    <property type="protein sequence ID" value="KAJ2893329.1"/>
    <property type="molecule type" value="Genomic_DNA"/>
</dbReference>
<evidence type="ECO:0000313" key="4">
    <source>
        <dbReference type="Proteomes" id="UP001201980"/>
    </source>
</evidence>
<evidence type="ECO:0000256" key="2">
    <source>
        <dbReference type="SAM" id="MobiDB-lite"/>
    </source>
</evidence>
<gene>
    <name evidence="3" type="ORF">MKZ38_008796</name>
</gene>
<evidence type="ECO:0000313" key="3">
    <source>
        <dbReference type="EMBL" id="KAJ2893329.1"/>
    </source>
</evidence>
<feature type="region of interest" description="Disordered" evidence="2">
    <location>
        <begin position="165"/>
        <end position="212"/>
    </location>
</feature>
<dbReference type="Proteomes" id="UP001201980">
    <property type="component" value="Unassembled WGS sequence"/>
</dbReference>
<dbReference type="AlphaFoldDB" id="A0AAD5WMB6"/>
<reference evidence="3" key="1">
    <citation type="submission" date="2022-07" db="EMBL/GenBank/DDBJ databases">
        <title>Draft genome sequence of Zalerion maritima ATCC 34329, a (micro)plastics degrading marine fungus.</title>
        <authorList>
            <person name="Paco A."/>
            <person name="Goncalves M.F.M."/>
            <person name="Rocha-Santos T.A.P."/>
            <person name="Alves A."/>
        </authorList>
    </citation>
    <scope>NUCLEOTIDE SEQUENCE</scope>
    <source>
        <strain evidence="3">ATCC 34329</strain>
    </source>
</reference>
<sequence>MSKTKIEALRRQLRNLEEDDREKEANKKAAEHARIEKQLKRVGDGVKNLAHKLALGDRYDDWGKFIEEVAKFRYESDSFFKRVDYYTFTELAVFGNIKSLRHIHDIDEAQQEVLVNARKERMEKKKKELCGEKLWGDVGQALYNKNHVLGMRYFQDRFDMDLQTPQAGVVGTDNPPSMPVTPMQGPSPAGRELSIGAANPQAPPARPQPATYSMPPIVSGQAPTVPLQFMAGLPTAARPPPLNPHARTEGNITSGDQPQKRRRLDEPANLTTDQQVENKRGGDSGSATQSLSQPQPGASYLRLQVPPSPRSTCFPTSDSWDQEPQLPASQAGRPNPTTPGVGPPQQSFHGPHGVGSNDSPTRSPAPSRGAPPAQGSPTPSALGQFRAQSFKLLSEAEANNKVKLFPFISSDLVRHEGCRGVIMFSYSSLDKEEIRCCIQIFKHRQPMADKHPQLGELETGVALMYKLRM</sequence>
<accession>A0AAD5WMB6</accession>
<organism evidence="3 4">
    <name type="scientific">Zalerion maritima</name>
    <dbReference type="NCBI Taxonomy" id="339359"/>
    <lineage>
        <taxon>Eukaryota</taxon>
        <taxon>Fungi</taxon>
        <taxon>Dikarya</taxon>
        <taxon>Ascomycota</taxon>
        <taxon>Pezizomycotina</taxon>
        <taxon>Sordariomycetes</taxon>
        <taxon>Lulworthiomycetidae</taxon>
        <taxon>Lulworthiales</taxon>
        <taxon>Lulworthiaceae</taxon>
        <taxon>Zalerion</taxon>
    </lineage>
</organism>
<feature type="region of interest" description="Disordered" evidence="2">
    <location>
        <begin position="233"/>
        <end position="382"/>
    </location>
</feature>
<keyword evidence="4" id="KW-1185">Reference proteome</keyword>
<proteinExistence type="predicted"/>
<feature type="compositionally biased region" description="Low complexity" evidence="2">
    <location>
        <begin position="359"/>
        <end position="377"/>
    </location>
</feature>
<feature type="compositionally biased region" description="Polar residues" evidence="2">
    <location>
        <begin position="285"/>
        <end position="296"/>
    </location>
</feature>